<accession>K2A3V4</accession>
<comment type="caution">
    <text evidence="1">The sequence shown here is derived from an EMBL/GenBank/DDBJ whole genome shotgun (WGS) entry which is preliminary data.</text>
</comment>
<evidence type="ECO:0000313" key="1">
    <source>
        <dbReference type="EMBL" id="EKD44764.1"/>
    </source>
</evidence>
<name>K2A3V4_9BACT</name>
<sequence>MKIVVTKFFEKKCKKVCKDIDVIFLIDKIKTESKNFIGFREPFFKVKVRSKTKSYRLILNYEADLSIIVFVDIFDKKDKKIGENITWELHQNLITSSYEANLKDIESWEYITFYS</sequence>
<dbReference type="EMBL" id="AMFJ01028743">
    <property type="protein sequence ID" value="EKD44764.1"/>
    <property type="molecule type" value="Genomic_DNA"/>
</dbReference>
<organism evidence="1">
    <name type="scientific">uncultured bacterium</name>
    <name type="common">gcode 4</name>
    <dbReference type="NCBI Taxonomy" id="1234023"/>
    <lineage>
        <taxon>Bacteria</taxon>
        <taxon>environmental samples</taxon>
    </lineage>
</organism>
<gene>
    <name evidence="1" type="ORF">ACD_71C00012G0002</name>
</gene>
<proteinExistence type="predicted"/>
<dbReference type="AlphaFoldDB" id="K2A3V4"/>
<protein>
    <submittedName>
        <fullName evidence="1">Uncharacterized protein</fullName>
    </submittedName>
</protein>
<reference evidence="1" key="1">
    <citation type="journal article" date="2012" name="Science">
        <title>Fermentation, hydrogen, and sulfur metabolism in multiple uncultivated bacterial phyla.</title>
        <authorList>
            <person name="Wrighton K.C."/>
            <person name="Thomas B.C."/>
            <person name="Sharon I."/>
            <person name="Miller C.S."/>
            <person name="Castelle C.J."/>
            <person name="VerBerkmoes N.C."/>
            <person name="Wilkins M.J."/>
            <person name="Hettich R.L."/>
            <person name="Lipton M.S."/>
            <person name="Williams K.H."/>
            <person name="Long P.E."/>
            <person name="Banfield J.F."/>
        </authorList>
    </citation>
    <scope>NUCLEOTIDE SEQUENCE [LARGE SCALE GENOMIC DNA]</scope>
</reference>